<evidence type="ECO:0000259" key="2">
    <source>
        <dbReference type="Pfam" id="PF13546"/>
    </source>
</evidence>
<protein>
    <submittedName>
        <fullName evidence="3">IS701 family transposase</fullName>
    </submittedName>
</protein>
<dbReference type="InterPro" id="IPR012337">
    <property type="entry name" value="RNaseH-like_sf"/>
</dbReference>
<evidence type="ECO:0000313" key="3">
    <source>
        <dbReference type="EMBL" id="TNC74355.1"/>
    </source>
</evidence>
<dbReference type="Pfam" id="PF13546">
    <property type="entry name" value="DDE_5"/>
    <property type="match status" value="1"/>
</dbReference>
<proteinExistence type="predicted"/>
<gene>
    <name evidence="3" type="ORF">FHG71_04025</name>
</gene>
<dbReference type="SUPFAM" id="SSF53098">
    <property type="entry name" value="Ribonuclease H-like"/>
    <property type="match status" value="1"/>
</dbReference>
<comment type="caution">
    <text evidence="3">The sequence shown here is derived from an EMBL/GenBank/DDBJ whole genome shotgun (WGS) entry which is preliminary data.</text>
</comment>
<dbReference type="EMBL" id="VDFV01000002">
    <property type="protein sequence ID" value="TNC74355.1"/>
    <property type="molecule type" value="Genomic_DNA"/>
</dbReference>
<name>A0A5C4NKD8_9RHOB</name>
<dbReference type="NCBIfam" id="NF033540">
    <property type="entry name" value="transpos_IS701"/>
    <property type="match status" value="1"/>
</dbReference>
<dbReference type="AlphaFoldDB" id="A0A5C4NKD8"/>
<dbReference type="Proteomes" id="UP000305709">
    <property type="component" value="Unassembled WGS sequence"/>
</dbReference>
<sequence>MRWALVVFTGGAVMTSTATDGRPPLRLGSLLSWPGSAGSSSATGRRSTCKDFSGRASARAWSRWRPAWRPEMFSSCITSSPPRPGGVSRSKRSWWEPPTGWWAGRTLCWWWTVSRKANALVKQGRHSVGVARQYCDQLGKRANCQALVSLTLARRGVPVCVGLRLFLPQDWAEDAVRRARAGMPEAIPGRPKWQIALDEIDRIRAAGARFGAVLADAEYGKVADFRQTLSKQDLTWVVGILPVQTVYPADAVIAPAPVRPTGRRPKHPVSSARSRSAQAVVADLPDASWRTLSWRRGTKRDLTADFATLRVRVADGPRIARNRRLPGAAAWLVCEHRASGGRNYYLSNAPEDASLESLAALIKGRWVCEQMHQQIKEELGLDHFEGRSWRGLHHHAFLTMIAFAFLQHLRLGRKNHHQPGAAARSFPDTGAPRARGQPPRLRPALSALPPARPLPPRAMKMAE</sequence>
<feature type="compositionally biased region" description="Low complexity" evidence="1">
    <location>
        <begin position="438"/>
        <end position="449"/>
    </location>
</feature>
<evidence type="ECO:0000313" key="4">
    <source>
        <dbReference type="Proteomes" id="UP000305709"/>
    </source>
</evidence>
<dbReference type="InterPro" id="IPR038721">
    <property type="entry name" value="IS701-like_DDE_dom"/>
</dbReference>
<reference evidence="3 4" key="1">
    <citation type="submission" date="2019-06" db="EMBL/GenBank/DDBJ databases">
        <authorList>
            <person name="Jiang L."/>
        </authorList>
    </citation>
    <scope>NUCLEOTIDE SEQUENCE [LARGE SCALE GENOMIC DNA]</scope>
    <source>
        <strain evidence="3 4">YIM 48858</strain>
    </source>
</reference>
<dbReference type="InterPro" id="IPR039365">
    <property type="entry name" value="IS701-like"/>
</dbReference>
<dbReference type="PANTHER" id="PTHR33627">
    <property type="entry name" value="TRANSPOSASE"/>
    <property type="match status" value="1"/>
</dbReference>
<organism evidence="3 4">
    <name type="scientific">Rubellimicrobium roseum</name>
    <dbReference type="NCBI Taxonomy" id="687525"/>
    <lineage>
        <taxon>Bacteria</taxon>
        <taxon>Pseudomonadati</taxon>
        <taxon>Pseudomonadota</taxon>
        <taxon>Alphaproteobacteria</taxon>
        <taxon>Rhodobacterales</taxon>
        <taxon>Roseobacteraceae</taxon>
        <taxon>Rubellimicrobium</taxon>
    </lineage>
</organism>
<dbReference type="OrthoDB" id="583339at2"/>
<keyword evidence="4" id="KW-1185">Reference proteome</keyword>
<dbReference type="PANTHER" id="PTHR33627:SF1">
    <property type="entry name" value="TRANSPOSASE"/>
    <property type="match status" value="1"/>
</dbReference>
<evidence type="ECO:0000256" key="1">
    <source>
        <dbReference type="SAM" id="MobiDB-lite"/>
    </source>
</evidence>
<feature type="domain" description="Transposase IS701-like DDE" evidence="2">
    <location>
        <begin position="120"/>
        <end position="300"/>
    </location>
</feature>
<feature type="region of interest" description="Disordered" evidence="1">
    <location>
        <begin position="416"/>
        <end position="463"/>
    </location>
</feature>
<accession>A0A5C4NKD8</accession>